<accession>A0A3S0JIB5</accession>
<evidence type="ECO:0008006" key="3">
    <source>
        <dbReference type="Google" id="ProtNLM"/>
    </source>
</evidence>
<gene>
    <name evidence="1" type="ORF">EKL94_12135</name>
</gene>
<reference evidence="1 2" key="1">
    <citation type="submission" date="2018-12" db="EMBL/GenBank/DDBJ databases">
        <authorList>
            <person name="Kartti S."/>
            <person name="Manni A."/>
            <person name="Chemao El Fihri M.W."/>
            <person name="Laamarti M."/>
            <person name="Temsamani L."/>
            <person name="El Jamali J.E."/>
            <person name="Ouadghiri M."/>
            <person name="Ibrahimi A."/>
            <person name="Filati-Maltouf A."/>
        </authorList>
    </citation>
    <scope>NUCLEOTIDE SEQUENCE [LARGE SCALE GENOMIC DNA]</scope>
    <source>
        <strain evidence="1 2">MDMC339</strain>
    </source>
</reference>
<name>A0A3S0JIB5_STEMA</name>
<dbReference type="Proteomes" id="UP000271705">
    <property type="component" value="Unassembled WGS sequence"/>
</dbReference>
<proteinExistence type="predicted"/>
<dbReference type="SUPFAM" id="SSF56059">
    <property type="entry name" value="Glutathione synthetase ATP-binding domain-like"/>
    <property type="match status" value="1"/>
</dbReference>
<protein>
    <recommendedName>
        <fullName evidence="3">Glutathionylspermidine synthase pre-ATP-grasp-like domain-containing protein</fullName>
    </recommendedName>
</protein>
<evidence type="ECO:0000313" key="1">
    <source>
        <dbReference type="EMBL" id="RTQ88770.1"/>
    </source>
</evidence>
<evidence type="ECO:0000313" key="2">
    <source>
        <dbReference type="Proteomes" id="UP000271705"/>
    </source>
</evidence>
<comment type="caution">
    <text evidence="1">The sequence shown here is derived from an EMBL/GenBank/DDBJ whole genome shotgun (WGS) entry which is preliminary data.</text>
</comment>
<sequence length="439" mass="48718">MFHGINQQALPAFQSLPGTRAYAEIQRRLEAFRIALNAPRMRLSAHPLLFDRNDYEQLVDGLQLVASGLQRVVDEALRRHARSDLLQLMGVDPAWAPLVDWEQLRSGQHRVMRADLLPCADGMRICELNFSAAVGGFELFEHYRAFADVLGWDAEGSQAVPVNNLASMYARSIVREGYLSLHLLDWSTHSAMGYPSGDLSRQWLRRSLPGLDISVHDERSWRDARRSGMDMTRTLVHRRFTYDDVLSDHDVYLGILDSGARFSNGLEAELLMSKAWLALLWDEGYRQVMTPMEWEAVQRWVVPTHFVTAGDVAALNESDSNIVFKKKYGYGGQDVVPSGSAAAALLARRLSASGAGDWVQQPMLDVPELVHLDDRDLGLAPHRTVVGVYLHEGVASGCVVRSAVGNRVVNASSGASIGWAPVLNPDERGAFLEKFSALA</sequence>
<organism evidence="1 2">
    <name type="scientific">Stenotrophomonas maltophilia</name>
    <name type="common">Pseudomonas maltophilia</name>
    <name type="synonym">Xanthomonas maltophilia</name>
    <dbReference type="NCBI Taxonomy" id="40324"/>
    <lineage>
        <taxon>Bacteria</taxon>
        <taxon>Pseudomonadati</taxon>
        <taxon>Pseudomonadota</taxon>
        <taxon>Gammaproteobacteria</taxon>
        <taxon>Lysobacterales</taxon>
        <taxon>Lysobacteraceae</taxon>
        <taxon>Stenotrophomonas</taxon>
        <taxon>Stenotrophomonas maltophilia group</taxon>
    </lineage>
</organism>
<dbReference type="RefSeq" id="WP_126929299.1">
    <property type="nucleotide sequence ID" value="NZ_RXLZ01000032.1"/>
</dbReference>
<dbReference type="AlphaFoldDB" id="A0A3S0JIB5"/>
<dbReference type="EMBL" id="RXLZ01000032">
    <property type="protein sequence ID" value="RTQ88770.1"/>
    <property type="molecule type" value="Genomic_DNA"/>
</dbReference>